<dbReference type="PANTHER" id="PTHR45138:SF9">
    <property type="entry name" value="DIGUANYLATE CYCLASE DGCM-RELATED"/>
    <property type="match status" value="1"/>
</dbReference>
<dbReference type="CDD" id="cd00130">
    <property type="entry name" value="PAS"/>
    <property type="match status" value="1"/>
</dbReference>
<dbReference type="PATRIC" id="fig|267850.7.peg.3051"/>
<organism evidence="6 7">
    <name type="scientific">Nitrincola lacisaponensis</name>
    <dbReference type="NCBI Taxonomy" id="267850"/>
    <lineage>
        <taxon>Bacteria</taxon>
        <taxon>Pseudomonadati</taxon>
        <taxon>Pseudomonadota</taxon>
        <taxon>Gammaproteobacteria</taxon>
        <taxon>Oceanospirillales</taxon>
        <taxon>Oceanospirillaceae</taxon>
        <taxon>Nitrincola</taxon>
    </lineage>
</organism>
<dbReference type="InterPro" id="IPR000160">
    <property type="entry name" value="GGDEF_dom"/>
</dbReference>
<dbReference type="SMART" id="SM00091">
    <property type="entry name" value="PAS"/>
    <property type="match status" value="1"/>
</dbReference>
<evidence type="ECO:0000259" key="4">
    <source>
        <dbReference type="PROSITE" id="PS50112"/>
    </source>
</evidence>
<dbReference type="PANTHER" id="PTHR45138">
    <property type="entry name" value="REGULATORY COMPONENTS OF SENSORY TRANSDUCTION SYSTEM"/>
    <property type="match status" value="1"/>
</dbReference>
<evidence type="ECO:0000256" key="1">
    <source>
        <dbReference type="ARBA" id="ARBA00001946"/>
    </source>
</evidence>
<dbReference type="InterPro" id="IPR043128">
    <property type="entry name" value="Rev_trsase/Diguanyl_cyclase"/>
</dbReference>
<comment type="catalytic activity">
    <reaction evidence="3">
        <text>2 GTP = 3',3'-c-di-GMP + 2 diphosphate</text>
        <dbReference type="Rhea" id="RHEA:24898"/>
        <dbReference type="ChEBI" id="CHEBI:33019"/>
        <dbReference type="ChEBI" id="CHEBI:37565"/>
        <dbReference type="ChEBI" id="CHEBI:58805"/>
        <dbReference type="EC" id="2.7.7.65"/>
    </reaction>
</comment>
<dbReference type="EC" id="2.7.7.65" evidence="2"/>
<dbReference type="PROSITE" id="PS50887">
    <property type="entry name" value="GGDEF"/>
    <property type="match status" value="1"/>
</dbReference>
<dbReference type="Gene3D" id="3.30.70.270">
    <property type="match status" value="1"/>
</dbReference>
<accession>A0A063Y0E6</accession>
<dbReference type="RefSeq" id="WP_036550084.1">
    <property type="nucleotide sequence ID" value="NZ_JBKBNO010000003.1"/>
</dbReference>
<sequence>MTELSHQKALHDLHGQLGLLENLDVGLAILDKEFRVTFWNSFMANHSGISQAQIQGQSLFGHFKDLDTQWFRRKLNSVLGLHNPAFMTWEERPWLFRFKSYRPITGNTPWMFQNITLLPLADAKGEVNQIGLILYDVTDEAVSRQALKNANLELSQLSRTDHLTGLHNRGYWEQCLEQEYERFIRTQQPTTLVMLDIDHFKQVNDTYGHLAGDAVLRFISDIIRQMIRSTDIAGRFGGEEFGILLPNTPSSNAEILAERLRYAIETRPIRHEDEQLLITISLGIAAADSAYLDYKSWLDQADQALYQAKENGRNQFVTC</sequence>
<evidence type="ECO:0000256" key="2">
    <source>
        <dbReference type="ARBA" id="ARBA00012528"/>
    </source>
</evidence>
<evidence type="ECO:0000313" key="7">
    <source>
        <dbReference type="Proteomes" id="UP000027318"/>
    </source>
</evidence>
<proteinExistence type="predicted"/>
<comment type="caution">
    <text evidence="6">The sequence shown here is derived from an EMBL/GenBank/DDBJ whole genome shotgun (WGS) entry which is preliminary data.</text>
</comment>
<dbReference type="Pfam" id="PF00990">
    <property type="entry name" value="GGDEF"/>
    <property type="match status" value="1"/>
</dbReference>
<feature type="domain" description="PAS" evidence="4">
    <location>
        <begin position="19"/>
        <end position="82"/>
    </location>
</feature>
<dbReference type="NCBIfam" id="TIGR00254">
    <property type="entry name" value="GGDEF"/>
    <property type="match status" value="1"/>
</dbReference>
<dbReference type="SUPFAM" id="SSF55785">
    <property type="entry name" value="PYP-like sensor domain (PAS domain)"/>
    <property type="match status" value="1"/>
</dbReference>
<dbReference type="AlphaFoldDB" id="A0A063Y0E6"/>
<reference evidence="6 7" key="1">
    <citation type="journal article" date="2005" name="Int. J. Syst. Evol. Microbiol.">
        <title>Nitrincola lacisaponensis gen. nov., sp. nov., a novel alkaliphilic bacterium isolated from an alkaline, saline lake.</title>
        <authorList>
            <person name="Dimitriu P.A."/>
            <person name="Shukla S.K."/>
            <person name="Conradt J."/>
            <person name="Marquez M.C."/>
            <person name="Ventosa A."/>
            <person name="Maglia A."/>
            <person name="Peyton B.M."/>
            <person name="Pinkart H.C."/>
            <person name="Mormile M.R."/>
        </authorList>
    </citation>
    <scope>NUCLEOTIDE SEQUENCE [LARGE SCALE GENOMIC DNA]</scope>
    <source>
        <strain evidence="6 7">4CA</strain>
    </source>
</reference>
<gene>
    <name evidence="6" type="ORF">ADINL_3100</name>
</gene>
<dbReference type="InterPro" id="IPR029787">
    <property type="entry name" value="Nucleotide_cyclase"/>
</dbReference>
<dbReference type="GO" id="GO:0043709">
    <property type="term" value="P:cell adhesion involved in single-species biofilm formation"/>
    <property type="evidence" value="ECO:0007669"/>
    <property type="project" value="TreeGrafter"/>
</dbReference>
<feature type="domain" description="GGDEF" evidence="5">
    <location>
        <begin position="188"/>
        <end position="319"/>
    </location>
</feature>
<evidence type="ECO:0000256" key="3">
    <source>
        <dbReference type="ARBA" id="ARBA00034247"/>
    </source>
</evidence>
<dbReference type="STRING" id="267850.ADINL_3100"/>
<dbReference type="CDD" id="cd01949">
    <property type="entry name" value="GGDEF"/>
    <property type="match status" value="1"/>
</dbReference>
<dbReference type="GO" id="GO:0052621">
    <property type="term" value="F:diguanylate cyclase activity"/>
    <property type="evidence" value="ECO:0007669"/>
    <property type="project" value="UniProtKB-EC"/>
</dbReference>
<keyword evidence="7" id="KW-1185">Reference proteome</keyword>
<dbReference type="EMBL" id="JMSZ01000042">
    <property type="protein sequence ID" value="KDE38645.1"/>
    <property type="molecule type" value="Genomic_DNA"/>
</dbReference>
<dbReference type="InterPro" id="IPR013656">
    <property type="entry name" value="PAS_4"/>
</dbReference>
<comment type="cofactor">
    <cofactor evidence="1">
        <name>Mg(2+)</name>
        <dbReference type="ChEBI" id="CHEBI:18420"/>
    </cofactor>
</comment>
<evidence type="ECO:0000313" key="6">
    <source>
        <dbReference type="EMBL" id="KDE38645.1"/>
    </source>
</evidence>
<dbReference type="InterPro" id="IPR000014">
    <property type="entry name" value="PAS"/>
</dbReference>
<dbReference type="Gene3D" id="3.30.450.20">
    <property type="entry name" value="PAS domain"/>
    <property type="match status" value="1"/>
</dbReference>
<dbReference type="SUPFAM" id="SSF55073">
    <property type="entry name" value="Nucleotide cyclase"/>
    <property type="match status" value="1"/>
</dbReference>
<dbReference type="GO" id="GO:1902201">
    <property type="term" value="P:negative regulation of bacterial-type flagellum-dependent cell motility"/>
    <property type="evidence" value="ECO:0007669"/>
    <property type="project" value="TreeGrafter"/>
</dbReference>
<dbReference type="PROSITE" id="PS50112">
    <property type="entry name" value="PAS"/>
    <property type="match status" value="1"/>
</dbReference>
<name>A0A063Y0E6_9GAMM</name>
<dbReference type="GO" id="GO:0005886">
    <property type="term" value="C:plasma membrane"/>
    <property type="evidence" value="ECO:0007669"/>
    <property type="project" value="TreeGrafter"/>
</dbReference>
<dbReference type="SMART" id="SM00267">
    <property type="entry name" value="GGDEF"/>
    <property type="match status" value="1"/>
</dbReference>
<dbReference type="FunFam" id="3.30.70.270:FF:000001">
    <property type="entry name" value="Diguanylate cyclase domain protein"/>
    <property type="match status" value="1"/>
</dbReference>
<dbReference type="Proteomes" id="UP000027318">
    <property type="component" value="Unassembled WGS sequence"/>
</dbReference>
<dbReference type="InterPro" id="IPR050469">
    <property type="entry name" value="Diguanylate_Cyclase"/>
</dbReference>
<dbReference type="InterPro" id="IPR035965">
    <property type="entry name" value="PAS-like_dom_sf"/>
</dbReference>
<dbReference type="Pfam" id="PF08448">
    <property type="entry name" value="PAS_4"/>
    <property type="match status" value="1"/>
</dbReference>
<dbReference type="OrthoDB" id="9812260at2"/>
<evidence type="ECO:0000259" key="5">
    <source>
        <dbReference type="PROSITE" id="PS50887"/>
    </source>
</evidence>
<protein>
    <recommendedName>
        <fullName evidence="2">diguanylate cyclase</fullName>
        <ecNumber evidence="2">2.7.7.65</ecNumber>
    </recommendedName>
</protein>